<sequence>MQPLSEAELDQLQALLDQVPAPLEPLDVSMLDGYLVGVLLQPKAVPAFQWTRHVLDSEEGRSPPERFDSRPLLALVKRRYQQLNQAIVDRQWFDPWVFEMQGEDEDEEAEPSEVVFPWVAGFALATELFPELMREDAADLLEPLAALFMHLDPDDLEDADDLLEEIESLEPPKDLEEAVEGLVSACLMLADVSRPQAKPAAPQRPPARRGPPPRSRY</sequence>
<evidence type="ECO:0000313" key="2">
    <source>
        <dbReference type="EMBL" id="PND39814.1"/>
    </source>
</evidence>
<comment type="caution">
    <text evidence="2">The sequence shown here is derived from an EMBL/GenBank/DDBJ whole genome shotgun (WGS) entry which is preliminary data.</text>
</comment>
<dbReference type="Gene3D" id="1.20.120.740">
    <property type="entry name" value="YgfB uncharacterised protein family UPF0149, PF03695"/>
    <property type="match status" value="1"/>
</dbReference>
<gene>
    <name evidence="2" type="ORF">C1O66_17400</name>
</gene>
<dbReference type="Proteomes" id="UP000235916">
    <property type="component" value="Unassembled WGS sequence"/>
</dbReference>
<keyword evidence="3" id="KW-1185">Reference proteome</keyword>
<dbReference type="SUPFAM" id="SSF101327">
    <property type="entry name" value="YgfB-like"/>
    <property type="match status" value="1"/>
</dbReference>
<dbReference type="NCBIfam" id="TIGR02292">
    <property type="entry name" value="ygfB_yecA"/>
    <property type="match status" value="1"/>
</dbReference>
<name>A0A2N8L281_9BURK</name>
<dbReference type="InterPro" id="IPR011978">
    <property type="entry name" value="YgfB-like"/>
</dbReference>
<organism evidence="2 3">
    <name type="scientific">Kinneretia aquatilis</name>
    <dbReference type="NCBI Taxonomy" id="2070761"/>
    <lineage>
        <taxon>Bacteria</taxon>
        <taxon>Pseudomonadati</taxon>
        <taxon>Pseudomonadota</taxon>
        <taxon>Betaproteobacteria</taxon>
        <taxon>Burkholderiales</taxon>
        <taxon>Sphaerotilaceae</taxon>
        <taxon>Roseateles</taxon>
    </lineage>
</organism>
<evidence type="ECO:0000313" key="3">
    <source>
        <dbReference type="Proteomes" id="UP000235916"/>
    </source>
</evidence>
<accession>A0A2N8L281</accession>
<reference evidence="2 3" key="1">
    <citation type="submission" date="2018-01" db="EMBL/GenBank/DDBJ databases">
        <title>Draft genome sequence of Paucibacter aquatile CR182 isolated from freshwater of the Nakdong River.</title>
        <authorList>
            <person name="Choi A."/>
            <person name="Chung E.J."/>
        </authorList>
    </citation>
    <scope>NUCLEOTIDE SEQUENCE [LARGE SCALE GENOMIC DNA]</scope>
    <source>
        <strain evidence="2 3">CR182</strain>
    </source>
</reference>
<protein>
    <submittedName>
        <fullName evidence="2">YecA family protein</fullName>
    </submittedName>
</protein>
<feature type="region of interest" description="Disordered" evidence="1">
    <location>
        <begin position="194"/>
        <end position="217"/>
    </location>
</feature>
<feature type="compositionally biased region" description="Pro residues" evidence="1">
    <location>
        <begin position="202"/>
        <end position="217"/>
    </location>
</feature>
<dbReference type="InterPro" id="IPR036255">
    <property type="entry name" value="YgfB-like_sf"/>
</dbReference>
<proteinExistence type="predicted"/>
<dbReference type="Pfam" id="PF03695">
    <property type="entry name" value="UPF0149"/>
    <property type="match status" value="1"/>
</dbReference>
<evidence type="ECO:0000256" key="1">
    <source>
        <dbReference type="SAM" id="MobiDB-lite"/>
    </source>
</evidence>
<dbReference type="EMBL" id="POSP01000003">
    <property type="protein sequence ID" value="PND39814.1"/>
    <property type="molecule type" value="Genomic_DNA"/>
</dbReference>
<dbReference type="AlphaFoldDB" id="A0A2N8L281"/>